<dbReference type="PROSITE" id="PS50082">
    <property type="entry name" value="WD_REPEATS_2"/>
    <property type="match status" value="1"/>
</dbReference>
<accession>A0A9W7WS57</accession>
<organism evidence="14 15">
    <name type="scientific">Triplophysa rosa</name>
    <name type="common">Cave loach</name>
    <dbReference type="NCBI Taxonomy" id="992332"/>
    <lineage>
        <taxon>Eukaryota</taxon>
        <taxon>Metazoa</taxon>
        <taxon>Chordata</taxon>
        <taxon>Craniata</taxon>
        <taxon>Vertebrata</taxon>
        <taxon>Euteleostomi</taxon>
        <taxon>Actinopterygii</taxon>
        <taxon>Neopterygii</taxon>
        <taxon>Teleostei</taxon>
        <taxon>Ostariophysi</taxon>
        <taxon>Cypriniformes</taxon>
        <taxon>Nemacheilidae</taxon>
        <taxon>Triplophysa</taxon>
    </lineage>
</organism>
<dbReference type="SMART" id="SM00320">
    <property type="entry name" value="WD40"/>
    <property type="match status" value="5"/>
</dbReference>
<dbReference type="GO" id="GO:0120293">
    <property type="term" value="C:dynein axonemal particle"/>
    <property type="evidence" value="ECO:0007669"/>
    <property type="project" value="UniProtKB-SubCell"/>
</dbReference>
<dbReference type="AlphaFoldDB" id="A0A9W7WS57"/>
<dbReference type="GO" id="GO:0005858">
    <property type="term" value="C:axonemal dynein complex"/>
    <property type="evidence" value="ECO:0007669"/>
    <property type="project" value="TreeGrafter"/>
</dbReference>
<evidence type="ECO:0000256" key="5">
    <source>
        <dbReference type="ARBA" id="ARBA00022846"/>
    </source>
</evidence>
<dbReference type="InterPro" id="IPR001680">
    <property type="entry name" value="WD40_rpt"/>
</dbReference>
<keyword evidence="15" id="KW-1185">Reference proteome</keyword>
<feature type="repeat" description="WD" evidence="12">
    <location>
        <begin position="644"/>
        <end position="677"/>
    </location>
</feature>
<feature type="region of interest" description="Disordered" evidence="13">
    <location>
        <begin position="73"/>
        <end position="97"/>
    </location>
</feature>
<evidence type="ECO:0000256" key="4">
    <source>
        <dbReference type="ARBA" id="ARBA00022737"/>
    </source>
</evidence>
<keyword evidence="5" id="KW-0282">Flagellum</keyword>
<dbReference type="Gene3D" id="2.130.10.10">
    <property type="entry name" value="YVTN repeat-like/Quinoprotein amine dehydrogenase"/>
    <property type="match status" value="2"/>
</dbReference>
<keyword evidence="2" id="KW-0963">Cytoplasm</keyword>
<dbReference type="InterPro" id="IPR015943">
    <property type="entry name" value="WD40/YVTN_repeat-like_dom_sf"/>
</dbReference>
<dbReference type="PROSITE" id="PS50294">
    <property type="entry name" value="WD_REPEATS_REGION"/>
    <property type="match status" value="1"/>
</dbReference>
<evidence type="ECO:0000313" key="15">
    <source>
        <dbReference type="Proteomes" id="UP001059041"/>
    </source>
</evidence>
<feature type="region of interest" description="Disordered" evidence="13">
    <location>
        <begin position="143"/>
        <end position="175"/>
    </location>
</feature>
<feature type="compositionally biased region" description="Polar residues" evidence="13">
    <location>
        <begin position="143"/>
        <end position="154"/>
    </location>
</feature>
<dbReference type="PANTHER" id="PTHR12442">
    <property type="entry name" value="DYNEIN INTERMEDIATE CHAIN"/>
    <property type="match status" value="1"/>
</dbReference>
<dbReference type="EMBL" id="JAFHDT010000007">
    <property type="protein sequence ID" value="KAI7807397.1"/>
    <property type="molecule type" value="Genomic_DNA"/>
</dbReference>
<dbReference type="GO" id="GO:0045504">
    <property type="term" value="F:dynein heavy chain binding"/>
    <property type="evidence" value="ECO:0007669"/>
    <property type="project" value="TreeGrafter"/>
</dbReference>
<evidence type="ECO:0000256" key="3">
    <source>
        <dbReference type="ARBA" id="ARBA00022574"/>
    </source>
</evidence>
<evidence type="ECO:0000256" key="11">
    <source>
        <dbReference type="ARBA" id="ARBA00041557"/>
    </source>
</evidence>
<feature type="region of interest" description="Disordered" evidence="13">
    <location>
        <begin position="307"/>
        <end position="327"/>
    </location>
</feature>
<keyword evidence="4" id="KW-0677">Repeat</keyword>
<dbReference type="GO" id="GO:0045503">
    <property type="term" value="F:dynein light chain binding"/>
    <property type="evidence" value="ECO:0007669"/>
    <property type="project" value="TreeGrafter"/>
</dbReference>
<dbReference type="InterPro" id="IPR050687">
    <property type="entry name" value="Dynein_IC"/>
</dbReference>
<evidence type="ECO:0000256" key="10">
    <source>
        <dbReference type="ARBA" id="ARBA00040002"/>
    </source>
</evidence>
<dbReference type="Pfam" id="PF00400">
    <property type="entry name" value="WD40"/>
    <property type="match status" value="2"/>
</dbReference>
<dbReference type="SUPFAM" id="SSF50978">
    <property type="entry name" value="WD40 repeat-like"/>
    <property type="match status" value="1"/>
</dbReference>
<dbReference type="GO" id="GO:0003341">
    <property type="term" value="P:cilium movement"/>
    <property type="evidence" value="ECO:0007669"/>
    <property type="project" value="TreeGrafter"/>
</dbReference>
<comment type="subcellular location">
    <subcellularLocation>
        <location evidence="1">Cytoplasm</location>
        <location evidence="1">Cytoskeleton</location>
        <location evidence="1">Flagellum axoneme</location>
    </subcellularLocation>
    <subcellularLocation>
        <location evidence="9">Dynein axonemal particle</location>
    </subcellularLocation>
</comment>
<keyword evidence="7" id="KW-0206">Cytoskeleton</keyword>
<evidence type="ECO:0000256" key="7">
    <source>
        <dbReference type="ARBA" id="ARBA00023212"/>
    </source>
</evidence>
<keyword evidence="8" id="KW-0966">Cell projection</keyword>
<evidence type="ECO:0000256" key="9">
    <source>
        <dbReference type="ARBA" id="ARBA00024190"/>
    </source>
</evidence>
<evidence type="ECO:0000256" key="8">
    <source>
        <dbReference type="ARBA" id="ARBA00023273"/>
    </source>
</evidence>
<dbReference type="InterPro" id="IPR036322">
    <property type="entry name" value="WD40_repeat_dom_sf"/>
</dbReference>
<protein>
    <recommendedName>
        <fullName evidence="10">Dynein axonemal intermediate chain 4</fullName>
    </recommendedName>
    <alternativeName>
        <fullName evidence="11">WD repeat-containing protein 78</fullName>
    </alternativeName>
</protein>
<evidence type="ECO:0000256" key="1">
    <source>
        <dbReference type="ARBA" id="ARBA00004611"/>
    </source>
</evidence>
<name>A0A9W7WS57_TRIRA</name>
<evidence type="ECO:0000256" key="12">
    <source>
        <dbReference type="PROSITE-ProRule" id="PRU00221"/>
    </source>
</evidence>
<proteinExistence type="predicted"/>
<reference evidence="14" key="1">
    <citation type="submission" date="2021-02" db="EMBL/GenBank/DDBJ databases">
        <title>Comparative genomics reveals that relaxation of natural selection precedes convergent phenotypic evolution of cavefish.</title>
        <authorList>
            <person name="Peng Z."/>
        </authorList>
    </citation>
    <scope>NUCLEOTIDE SEQUENCE</scope>
    <source>
        <tissue evidence="14">Muscle</tissue>
    </source>
</reference>
<evidence type="ECO:0000256" key="2">
    <source>
        <dbReference type="ARBA" id="ARBA00022490"/>
    </source>
</evidence>
<keyword evidence="6" id="KW-0969">Cilium</keyword>
<evidence type="ECO:0000256" key="13">
    <source>
        <dbReference type="SAM" id="MobiDB-lite"/>
    </source>
</evidence>
<dbReference type="FunFam" id="2.130.10.10:FF:001248">
    <property type="entry name" value="WD repeat domain 78"/>
    <property type="match status" value="1"/>
</dbReference>
<dbReference type="Proteomes" id="UP001059041">
    <property type="component" value="Linkage Group LG7"/>
</dbReference>
<evidence type="ECO:0000256" key="6">
    <source>
        <dbReference type="ARBA" id="ARBA00023069"/>
    </source>
</evidence>
<evidence type="ECO:0000313" key="14">
    <source>
        <dbReference type="EMBL" id="KAI7807397.1"/>
    </source>
</evidence>
<sequence length="791" mass="88170">MSNTKVKQKRAALKVSKISKTLNVSSVLFPANQSITKSSSTLFSRRSFSSTEDAKPLDKSSVQTPKHTVQLTTVRDEKGQDVTPQPLYQGDPAVSQPKQGKLFTTHDTSWGTTTDFLSVAFQTNASFGAPFTRSFFGSISASRTSQSTAESVNNETEDVSKHDLSNSSSDVQGRKEDVMEQVGEVLMDNGVDCYLTETETMWLLDIPAVSVSSDSKNAEAVKERNKAYIELCKHRQGNDKYVERSMQTFNGAAKTKEVQSETVTMVDKAVMSTIWDMYDSFCSGSGEVKEDTAIPFERHKAVVPDVSSVSLQTHPKDSSNSVSMISTGSDLSSQIELEGSVSLGKEEPDPELILQSDKFKHDLAVMERVVLENIFQPKLAAYRQLPVLEDPDYVRTEMEVEEVSWTEQPPGPFLEHLWAFRCDLTMGRNVSSMAWNKRNPDLLAVGYGQFDFKDQNSGLVCCWSLKNPTWPERIFHCDSGVTALDFSSYNASQLAVGMYDGSVSIYNVQSTEETAIIDRSDSANMHRGPVWQLRWIDHEKGRSSEDKEETLISVSADGRISKWFLHKGMKRTDLMKLRRTKDRSEKSTKVNTPKNRCEVLISRLASGPCFDFHPKDSNIYLAGTEEGEIHKCSYSYSEQFLDTYQAHKGSVYKITWSPFSPDVFLSCSSDWTIQLWKQDLCTPVLSFTSSQKALYDAVWSPHCATVFGSVSESRVEIWDLRVSILDPIIVSMSSPGVNPSTLLFTPETDCVLVGDSEGQVSVYKLKNFTAADSTQVDALEDIIQSTLASHL</sequence>
<gene>
    <name evidence="14" type="ORF">IRJ41_003156</name>
</gene>
<comment type="caution">
    <text evidence="14">The sequence shown here is derived from an EMBL/GenBank/DDBJ whole genome shotgun (WGS) entry which is preliminary data.</text>
</comment>
<dbReference type="PANTHER" id="PTHR12442:SF12">
    <property type="entry name" value="DYNEIN AXONEMAL INTERMEDIATE CHAIN 4"/>
    <property type="match status" value="1"/>
</dbReference>
<keyword evidence="3 12" id="KW-0853">WD repeat</keyword>